<dbReference type="Proteomes" id="UP000593663">
    <property type="component" value="Chromosome 1"/>
</dbReference>
<keyword evidence="2 4" id="KW-0560">Oxidoreductase</keyword>
<keyword evidence="4" id="KW-0503">Monooxygenase</keyword>
<dbReference type="Proteomes" id="UP000221538">
    <property type="component" value="Unassembled WGS sequence"/>
</dbReference>
<gene>
    <name evidence="5" type="ORF">H5V43_09835</name>
    <name evidence="4" type="ORF">SFOMI_2691</name>
</gene>
<accession>A0A292ZGT9</accession>
<evidence type="ECO:0000313" key="4">
    <source>
        <dbReference type="EMBL" id="GAY22136.1"/>
    </source>
</evidence>
<dbReference type="RefSeq" id="WP_025550325.1">
    <property type="nucleotide sequence ID" value="NZ_BATN01000080.1"/>
</dbReference>
<evidence type="ECO:0000313" key="7">
    <source>
        <dbReference type="Proteomes" id="UP000593663"/>
    </source>
</evidence>
<sequence length="162" mass="16967">MTVAIEPAAFRQILGHYPTGVCAITAVQPDGNPAAMIVGSFTSVSLDPPLVAFFPDKGSSSWPKIEAAGRFCVNVLGDAQEGLCRVLASKDANKFDNVPHHLSALGSPVLDGALAWIDCTIHAVHDAGDHHIVLGAVHALDVHHPGAPLLFHKGSYGRVTPL</sequence>
<dbReference type="InterPro" id="IPR002563">
    <property type="entry name" value="Flavin_Rdtase-like_dom"/>
</dbReference>
<evidence type="ECO:0000259" key="3">
    <source>
        <dbReference type="SMART" id="SM00903"/>
    </source>
</evidence>
<reference evidence="4" key="3">
    <citation type="submission" date="2017-10" db="EMBL/GenBank/DDBJ databases">
        <title>Bioaugmenting a lab-scale membrane bioreactor with Sphingobium fuliginis OMI to degrade 4-tert-butylphenol.</title>
        <authorList>
            <person name="Takada K."/>
            <person name="Shiba T."/>
            <person name="Soda S."/>
            <person name="Inoue D."/>
            <person name="Miyake M."/>
            <person name="Eguchi M."/>
            <person name="Ike M."/>
        </authorList>
    </citation>
    <scope>NUCLEOTIDE SEQUENCE</scope>
    <source>
        <strain evidence="4">OMI</strain>
    </source>
</reference>
<dbReference type="GO" id="GO:0010181">
    <property type="term" value="F:FMN binding"/>
    <property type="evidence" value="ECO:0007669"/>
    <property type="project" value="InterPro"/>
</dbReference>
<reference evidence="4" key="4">
    <citation type="submission" date="2017-10" db="EMBL/GenBank/DDBJ databases">
        <authorList>
            <person name="Banno H."/>
            <person name="Chua N.-H."/>
        </authorList>
    </citation>
    <scope>NUCLEOTIDE SEQUENCE</scope>
    <source>
        <strain evidence="4">OMI</strain>
    </source>
</reference>
<dbReference type="AlphaFoldDB" id="A0A292ZGT9"/>
<protein>
    <submittedName>
        <fullName evidence="5">Flavin reductase family protein</fullName>
    </submittedName>
    <submittedName>
        <fullName evidence="4">Nitrilotriacetate monooxygenase component B</fullName>
        <ecNumber evidence="4">1.14.13.-</ecNumber>
    </submittedName>
</protein>
<dbReference type="KEGG" id="sbar:H5V43_09835"/>
<comment type="similarity">
    <text evidence="1">Belongs to the non-flavoprotein flavin reductase family.</text>
</comment>
<dbReference type="PANTHER" id="PTHR30466">
    <property type="entry name" value="FLAVIN REDUCTASE"/>
    <property type="match status" value="1"/>
</dbReference>
<reference evidence="4 6" key="2">
    <citation type="journal article" date="2013" name="Environ. Sci. Technol.">
        <title>The 4-tert-butylphenol-utilizing bacterium Sphingobium fuliginis OMI can degrade bisphenols via phenolic ring hydroxylation and meta-cleavage pathway.</title>
        <authorList>
            <person name="Ogata Y."/>
            <person name="Goda S."/>
            <person name="Toyama T."/>
            <person name="Sei K."/>
            <person name="Ike M."/>
        </authorList>
    </citation>
    <scope>NUCLEOTIDE SEQUENCE [LARGE SCALE GENOMIC DNA]</scope>
    <source>
        <strain evidence="4 6">OMI</strain>
    </source>
</reference>
<dbReference type="SUPFAM" id="SSF50475">
    <property type="entry name" value="FMN-binding split barrel"/>
    <property type="match status" value="1"/>
</dbReference>
<dbReference type="InterPro" id="IPR012349">
    <property type="entry name" value="Split_barrel_FMN-bd"/>
</dbReference>
<dbReference type="GO" id="GO:0042602">
    <property type="term" value="F:riboflavin reductase (NADPH) activity"/>
    <property type="evidence" value="ECO:0007669"/>
    <property type="project" value="TreeGrafter"/>
</dbReference>
<dbReference type="InterPro" id="IPR050268">
    <property type="entry name" value="NADH-dep_flavin_reductase"/>
</dbReference>
<evidence type="ECO:0000313" key="5">
    <source>
        <dbReference type="EMBL" id="QOT70459.1"/>
    </source>
</evidence>
<dbReference type="EMBL" id="CP060035">
    <property type="protein sequence ID" value="QOT70459.1"/>
    <property type="molecule type" value="Genomic_DNA"/>
</dbReference>
<dbReference type="EMBL" id="BEWI01000032">
    <property type="protein sequence ID" value="GAY22136.1"/>
    <property type="molecule type" value="Genomic_DNA"/>
</dbReference>
<organism evidence="4 6">
    <name type="scientific">Sphingobium fuliginis (strain ATCC 27551)</name>
    <dbReference type="NCBI Taxonomy" id="336203"/>
    <lineage>
        <taxon>Bacteria</taxon>
        <taxon>Pseudomonadati</taxon>
        <taxon>Pseudomonadota</taxon>
        <taxon>Alphaproteobacteria</taxon>
        <taxon>Sphingomonadales</taxon>
        <taxon>Sphingomonadaceae</taxon>
        <taxon>Sphingobium</taxon>
    </lineage>
</organism>
<dbReference type="PANTHER" id="PTHR30466:SF11">
    <property type="entry name" value="FLAVIN-DEPENDENT MONOOXYGENASE, REDUCTASE SUBUNIT HSAB"/>
    <property type="match status" value="1"/>
</dbReference>
<dbReference type="SMART" id="SM00903">
    <property type="entry name" value="Flavin_Reduct"/>
    <property type="match status" value="1"/>
</dbReference>
<dbReference type="Pfam" id="PF01613">
    <property type="entry name" value="Flavin_Reduct"/>
    <property type="match status" value="1"/>
</dbReference>
<reference evidence="7" key="5">
    <citation type="submission" date="2020-08" db="EMBL/GenBank/DDBJ databases">
        <title>Complete genome sequence of Sphingobium barthaii strain KK22, a high-molecular-weight polycyclic aromatic hydrocarbon-degrading soil bacterium.</title>
        <authorList>
            <person name="Mori J.F."/>
            <person name="Kanaly R.A."/>
        </authorList>
    </citation>
    <scope>NUCLEOTIDE SEQUENCE [LARGE SCALE GENOMIC DNA]</scope>
    <source>
        <strain evidence="7">KK22</strain>
    </source>
</reference>
<reference evidence="5" key="6">
    <citation type="journal article" date="2021" name="Microbiol. Resour. Announc.">
        <title>Complete Genome Sequence of Sphingobium barthaii KK22, a High-Molecular-Weight Polycyclic Aromatic Hydrocarbon-Degrading Soil Bacterium.</title>
        <authorList>
            <person name="Mori J.F."/>
            <person name="Kanaly R.A."/>
        </authorList>
    </citation>
    <scope>NUCLEOTIDE SEQUENCE</scope>
    <source>
        <strain evidence="5">KK22</strain>
    </source>
</reference>
<reference evidence="4 6" key="1">
    <citation type="journal article" date="2013" name="Biodegradation">
        <title>Occurrence of 4-tert-butylphenol (4-t-BP) biodegradation in an aquatic sample caused by the presence of Spirodela polyrrhiza and isolation of a 4-t-BP-utilizing bacterium.</title>
        <authorList>
            <person name="Ogata Y."/>
            <person name="Toyama T."/>
            <person name="Yu N."/>
            <person name="Wang X."/>
            <person name="Sei K."/>
            <person name="Ike M."/>
        </authorList>
    </citation>
    <scope>NUCLEOTIDE SEQUENCE [LARGE SCALE GENOMIC DNA]</scope>
    <source>
        <strain evidence="4 6">OMI</strain>
    </source>
</reference>
<evidence type="ECO:0000256" key="1">
    <source>
        <dbReference type="ARBA" id="ARBA00008898"/>
    </source>
</evidence>
<proteinExistence type="inferred from homology"/>
<name>A0A292ZGT9_SPHSA</name>
<dbReference type="EC" id="1.14.13.-" evidence="4"/>
<feature type="domain" description="Flavin reductase like" evidence="3">
    <location>
        <begin position="14"/>
        <end position="158"/>
    </location>
</feature>
<evidence type="ECO:0000313" key="6">
    <source>
        <dbReference type="Proteomes" id="UP000221538"/>
    </source>
</evidence>
<evidence type="ECO:0000256" key="2">
    <source>
        <dbReference type="ARBA" id="ARBA00023002"/>
    </source>
</evidence>
<dbReference type="Gene3D" id="2.30.110.10">
    <property type="entry name" value="Electron Transport, Fmn-binding Protein, Chain A"/>
    <property type="match status" value="1"/>
</dbReference>
<dbReference type="GO" id="GO:0004497">
    <property type="term" value="F:monooxygenase activity"/>
    <property type="evidence" value="ECO:0007669"/>
    <property type="project" value="UniProtKB-KW"/>
</dbReference>